<dbReference type="KEGG" id="osn:115231772"/>
<accession>A0A6P7U0Q6</accession>
<name>A0A6P7U0Q6_9MOLL</name>
<gene>
    <name evidence="2" type="primary">LOC115231772</name>
</gene>
<dbReference type="RefSeq" id="XP_029657578.2">
    <property type="nucleotide sequence ID" value="XM_029801718.2"/>
</dbReference>
<reference evidence="2" key="1">
    <citation type="submission" date="2025-08" db="UniProtKB">
        <authorList>
            <consortium name="RefSeq"/>
        </authorList>
    </citation>
    <scope>IDENTIFICATION</scope>
</reference>
<dbReference type="AlphaFoldDB" id="A0A6P7U0Q6"/>
<keyword evidence="1" id="KW-1185">Reference proteome</keyword>
<protein>
    <submittedName>
        <fullName evidence="2">Uncharacterized protein LOC115231772</fullName>
    </submittedName>
</protein>
<evidence type="ECO:0000313" key="1">
    <source>
        <dbReference type="Proteomes" id="UP000515154"/>
    </source>
</evidence>
<evidence type="ECO:0000313" key="2">
    <source>
        <dbReference type="RefSeq" id="XP_029657578.2"/>
    </source>
</evidence>
<sequence length="280" mass="32852">MLDQFIPEFPITKIEEIHSAERAQLRTCLNVVFFIKRLVVNINLKQKLLQDALRHSMTYLKQSFLNQSESVANTSWIKNTLTSLRNLSPQLNELTTKMIKIEDVLQKRRSAFDLEFLNHYWLKTGCMESDHCVPTITNLANHTQEISTRLLDSTNRDNLDKFQELDKSRFLENCKKAGELITKHCQPNAIRLYSEFQEASEKVWTQRKIFQASNGELKVFSNLLEKYQSSKFTKDLNKEMFHDNNEDLIFHMMKRVQNLSISIQECTEDVKTLGKEINEL</sequence>
<dbReference type="Gene3D" id="1.20.1270.420">
    <property type="match status" value="1"/>
</dbReference>
<organism evidence="1 2">
    <name type="scientific">Octopus sinensis</name>
    <name type="common">East Asian common octopus</name>
    <dbReference type="NCBI Taxonomy" id="2607531"/>
    <lineage>
        <taxon>Eukaryota</taxon>
        <taxon>Metazoa</taxon>
        <taxon>Spiralia</taxon>
        <taxon>Lophotrochozoa</taxon>
        <taxon>Mollusca</taxon>
        <taxon>Cephalopoda</taxon>
        <taxon>Coleoidea</taxon>
        <taxon>Octopodiformes</taxon>
        <taxon>Octopoda</taxon>
        <taxon>Incirrata</taxon>
        <taxon>Octopodidae</taxon>
        <taxon>Octopus</taxon>
    </lineage>
</organism>
<proteinExistence type="predicted"/>
<dbReference type="Proteomes" id="UP000515154">
    <property type="component" value="Unplaced"/>
</dbReference>